<dbReference type="PROSITE" id="PS51161">
    <property type="entry name" value="ATP_CONE"/>
    <property type="match status" value="1"/>
</dbReference>
<dbReference type="NCBIfam" id="NF009028">
    <property type="entry name" value="PRK12364.1"/>
    <property type="match status" value="1"/>
</dbReference>
<keyword evidence="11" id="KW-1185">Reference proteome</keyword>
<dbReference type="Gene3D" id="3.20.70.20">
    <property type="match status" value="1"/>
</dbReference>
<dbReference type="InterPro" id="IPR013509">
    <property type="entry name" value="RNR_lsu_N"/>
</dbReference>
<dbReference type="Pfam" id="PF02867">
    <property type="entry name" value="Ribonuc_red_lgC"/>
    <property type="match status" value="1"/>
</dbReference>
<dbReference type="Pfam" id="PF03477">
    <property type="entry name" value="ATP-cone"/>
    <property type="match status" value="1"/>
</dbReference>
<dbReference type="Pfam" id="PF00317">
    <property type="entry name" value="Ribonuc_red_lgN"/>
    <property type="match status" value="1"/>
</dbReference>
<dbReference type="GeneID" id="94029428"/>
<dbReference type="InterPro" id="IPR013346">
    <property type="entry name" value="NrdE_NrdA_C"/>
</dbReference>
<evidence type="ECO:0000256" key="5">
    <source>
        <dbReference type="ARBA" id="ARBA00022840"/>
    </source>
</evidence>
<dbReference type="GO" id="GO:0004748">
    <property type="term" value="F:ribonucleoside-diphosphate reductase activity, thioredoxin disulfide as acceptor"/>
    <property type="evidence" value="ECO:0007669"/>
    <property type="project" value="UniProtKB-EC"/>
</dbReference>
<dbReference type="InterPro" id="IPR000788">
    <property type="entry name" value="RNR_lg_C"/>
</dbReference>
<protein>
    <recommendedName>
        <fullName evidence="2 9">Ribonucleoside-diphosphate reductase</fullName>
        <ecNumber evidence="2 9">1.17.4.1</ecNumber>
    </recommendedName>
</protein>
<evidence type="ECO:0000313" key="10">
    <source>
        <dbReference type="EMBL" id="SNR71452.1"/>
    </source>
</evidence>
<dbReference type="InterPro" id="IPR039718">
    <property type="entry name" value="Rrm1"/>
</dbReference>
<dbReference type="NCBIfam" id="TIGR02506">
    <property type="entry name" value="NrdE_NrdA"/>
    <property type="match status" value="1"/>
</dbReference>
<dbReference type="PANTHER" id="PTHR11573">
    <property type="entry name" value="RIBONUCLEOSIDE-DIPHOSPHATE REDUCTASE LARGE CHAIN"/>
    <property type="match status" value="1"/>
</dbReference>
<dbReference type="InterPro" id="IPR008926">
    <property type="entry name" value="RNR_R1-su_N"/>
</dbReference>
<keyword evidence="3" id="KW-0021">Allosteric enzyme</keyword>
<proteinExistence type="inferred from homology"/>
<keyword evidence="7 9" id="KW-0215">Deoxyribonucleotide synthesis</keyword>
<dbReference type="EMBL" id="FZNZ01000006">
    <property type="protein sequence ID" value="SNR71452.1"/>
    <property type="molecule type" value="Genomic_DNA"/>
</dbReference>
<evidence type="ECO:0000313" key="11">
    <source>
        <dbReference type="Proteomes" id="UP000198427"/>
    </source>
</evidence>
<evidence type="ECO:0000256" key="8">
    <source>
        <dbReference type="ARBA" id="ARBA00047754"/>
    </source>
</evidence>
<evidence type="ECO:0000256" key="7">
    <source>
        <dbReference type="ARBA" id="ARBA00023116"/>
    </source>
</evidence>
<evidence type="ECO:0000256" key="4">
    <source>
        <dbReference type="ARBA" id="ARBA00022741"/>
    </source>
</evidence>
<dbReference type="EC" id="1.17.4.1" evidence="2 9"/>
<dbReference type="RefSeq" id="WP_089365676.1">
    <property type="nucleotide sequence ID" value="NZ_CP023863.1"/>
</dbReference>
<dbReference type="Proteomes" id="UP000198427">
    <property type="component" value="Unassembled WGS sequence"/>
</dbReference>
<dbReference type="OrthoDB" id="9762933at2"/>
<sequence length="839" mass="96361">MDITKRNGEIEVYDNNKISIAIKKSFISTGKEVSDSEIAGMVSEVEQFIKENPELRTVEDIQNRVEKCLMAHGHYDEAKNYILFRYQRNEQRQAINYIVWTADDRELADVLHSVAREYRERSYSMVTLQEKFSSFTKPGMSQKDSIDALIKAAVELTTPEAPAWEMISARILSYRSEKKITRLEEELGLKTFYRKVKYMTEEGLYGDYILQNYSEEEINEAATFIDPERNKLLNYSGLDLLLKRYVIKNYSGKVIERVQEMFLGIALHLAMPEKEDRLMWVRRIYDLLSKLEVTMATPTLSNSRKPSHQLSSCFIDTVPDSLDGIYRSLDNFSQVSKFGGGMGMYFGKVRATGGNIRGFKGVAGGVIRWMRLVNDTAVAVDQLGMRQGAVAVYLDVWHKDLPEFLQLRTNNGDDRMKAHDIFPAICYPDLFWKMAEEDINQSWSLFCPNEIMRIKGYCLEDCYGEEWERKYLDCVNDQRLSRRVISIKDIIRLVLRSAVETGTPFTFNRDTVNRANPNAHKGMIYCSNLCTEIAQNMAPIETVSKEVETKDGDTIVVTTTRPGEFVVCNLASLSLGRLPLEDEEQMQEKVATVVRALDNVINLNFYPVPYAQITNQRYRSIGLGISGYHHALAKRRIKWESEEHLQFMDKVFETINRAAILASSNLAKEKGSYQFFEGSDWQTGAYFDKRGYDSAEWQDVRKTVALQGMRNAYLLAVAPTSSTSIIAGTTAGLDPIMKRFFLEEKKGSMLPRVAPELSDETYWMYKSAYLINQKWSVRASGVRQRHIDQAQSMNLYITNDFTMRQILDLYLLAWKEGVKTIYYVRSKSLEVEECESCSS</sequence>
<dbReference type="SUPFAM" id="SSF51998">
    <property type="entry name" value="PFL-like glycyl radical enzymes"/>
    <property type="match status" value="1"/>
</dbReference>
<dbReference type="PROSITE" id="PS00089">
    <property type="entry name" value="RIBORED_LARGE"/>
    <property type="match status" value="1"/>
</dbReference>
<accession>A0A2K9HI39</accession>
<gene>
    <name evidence="10" type="ORF">SAMN06265364_10642</name>
</gene>
<evidence type="ECO:0000256" key="2">
    <source>
        <dbReference type="ARBA" id="ARBA00012274"/>
    </source>
</evidence>
<comment type="caution">
    <text evidence="10">The sequence shown here is derived from an EMBL/GenBank/DDBJ whole genome shotgun (WGS) entry which is preliminary data.</text>
</comment>
<comment type="similarity">
    <text evidence="1 9">Belongs to the ribonucleoside diphosphate reductase large chain family.</text>
</comment>
<dbReference type="CDD" id="cd01679">
    <property type="entry name" value="RNR_I"/>
    <property type="match status" value="1"/>
</dbReference>
<dbReference type="PRINTS" id="PR01183">
    <property type="entry name" value="RIBORDTASEM1"/>
</dbReference>
<dbReference type="GO" id="GO:0005524">
    <property type="term" value="F:ATP binding"/>
    <property type="evidence" value="ECO:0007669"/>
    <property type="project" value="UniProtKB-UniRule"/>
</dbReference>
<dbReference type="SUPFAM" id="SSF48168">
    <property type="entry name" value="R1 subunit of ribonucleotide reductase, N-terminal domain"/>
    <property type="match status" value="1"/>
</dbReference>
<evidence type="ECO:0000256" key="1">
    <source>
        <dbReference type="ARBA" id="ARBA00010406"/>
    </source>
</evidence>
<evidence type="ECO:0000256" key="6">
    <source>
        <dbReference type="ARBA" id="ARBA00023002"/>
    </source>
</evidence>
<dbReference type="GO" id="GO:0009263">
    <property type="term" value="P:deoxyribonucleotide biosynthetic process"/>
    <property type="evidence" value="ECO:0007669"/>
    <property type="project" value="UniProtKB-KW"/>
</dbReference>
<organism evidence="10 11">
    <name type="scientific">Prevotella jejuni</name>
    <dbReference type="NCBI Taxonomy" id="1177574"/>
    <lineage>
        <taxon>Bacteria</taxon>
        <taxon>Pseudomonadati</taxon>
        <taxon>Bacteroidota</taxon>
        <taxon>Bacteroidia</taxon>
        <taxon>Bacteroidales</taxon>
        <taxon>Prevotellaceae</taxon>
        <taxon>Prevotella</taxon>
    </lineage>
</organism>
<dbReference type="KEGG" id="pje:CRM71_08475"/>
<dbReference type="InterPro" id="IPR005144">
    <property type="entry name" value="ATP-cone_dom"/>
</dbReference>
<dbReference type="PANTHER" id="PTHR11573:SF6">
    <property type="entry name" value="RIBONUCLEOSIDE-DIPHOSPHATE REDUCTASE LARGE SUBUNIT"/>
    <property type="match status" value="1"/>
</dbReference>
<evidence type="ECO:0000256" key="9">
    <source>
        <dbReference type="RuleBase" id="RU003410"/>
    </source>
</evidence>
<name>A0A2K9HI39_9BACT</name>
<keyword evidence="6 9" id="KW-0560">Oxidoreductase</keyword>
<keyword evidence="4" id="KW-0547">Nucleotide-binding</keyword>
<comment type="catalytic activity">
    <reaction evidence="8 9">
        <text>a 2'-deoxyribonucleoside 5'-diphosphate + [thioredoxin]-disulfide + H2O = a ribonucleoside 5'-diphosphate + [thioredoxin]-dithiol</text>
        <dbReference type="Rhea" id="RHEA:23252"/>
        <dbReference type="Rhea" id="RHEA-COMP:10698"/>
        <dbReference type="Rhea" id="RHEA-COMP:10700"/>
        <dbReference type="ChEBI" id="CHEBI:15377"/>
        <dbReference type="ChEBI" id="CHEBI:29950"/>
        <dbReference type="ChEBI" id="CHEBI:50058"/>
        <dbReference type="ChEBI" id="CHEBI:57930"/>
        <dbReference type="ChEBI" id="CHEBI:73316"/>
        <dbReference type="EC" id="1.17.4.1"/>
    </reaction>
</comment>
<keyword evidence="5" id="KW-0067">ATP-binding</keyword>
<reference evidence="10 11" key="1">
    <citation type="submission" date="2017-06" db="EMBL/GenBank/DDBJ databases">
        <authorList>
            <person name="Varghese N."/>
            <person name="Submissions S."/>
        </authorList>
    </citation>
    <scope>NUCLEOTIDE SEQUENCE [LARGE SCALE GENOMIC DNA]</scope>
    <source>
        <strain evidence="10 11">DSM 26989</strain>
    </source>
</reference>
<dbReference type="GO" id="GO:0005971">
    <property type="term" value="C:ribonucleoside-diphosphate reductase complex"/>
    <property type="evidence" value="ECO:0007669"/>
    <property type="project" value="TreeGrafter"/>
</dbReference>
<comment type="function">
    <text evidence="9">Provides the precursors necessary for DNA synthesis. Catalyzes the biosynthesis of deoxyribonucleotides from the corresponding ribonucleotides.</text>
</comment>
<evidence type="ECO:0000256" key="3">
    <source>
        <dbReference type="ARBA" id="ARBA00022533"/>
    </source>
</evidence>
<dbReference type="AlphaFoldDB" id="A0A2K9HI39"/>